<dbReference type="PROSITE" id="PS50213">
    <property type="entry name" value="FAS1"/>
    <property type="match status" value="2"/>
</dbReference>
<dbReference type="PANTHER" id="PTHR10900">
    <property type="entry name" value="PERIOSTIN-RELATED"/>
    <property type="match status" value="1"/>
</dbReference>
<name>A0A6G1I730_9PEZI</name>
<dbReference type="InterPro" id="IPR036378">
    <property type="entry name" value="FAS1_dom_sf"/>
</dbReference>
<feature type="domain" description="FAS1" evidence="1">
    <location>
        <begin position="1"/>
        <end position="16"/>
    </location>
</feature>
<feature type="non-terminal residue" evidence="2">
    <location>
        <position position="1"/>
    </location>
</feature>
<dbReference type="Proteomes" id="UP000799640">
    <property type="component" value="Unassembled WGS sequence"/>
</dbReference>
<dbReference type="GO" id="GO:0016236">
    <property type="term" value="P:macroautophagy"/>
    <property type="evidence" value="ECO:0007669"/>
    <property type="project" value="TreeGrafter"/>
</dbReference>
<evidence type="ECO:0000313" key="2">
    <source>
        <dbReference type="EMBL" id="KAF2404113.1"/>
    </source>
</evidence>
<proteinExistence type="predicted"/>
<reference evidence="2" key="1">
    <citation type="journal article" date="2020" name="Stud. Mycol.">
        <title>101 Dothideomycetes genomes: a test case for predicting lifestyles and emergence of pathogens.</title>
        <authorList>
            <person name="Haridas S."/>
            <person name="Albert R."/>
            <person name="Binder M."/>
            <person name="Bloem J."/>
            <person name="Labutti K."/>
            <person name="Salamov A."/>
            <person name="Andreopoulos B."/>
            <person name="Baker S."/>
            <person name="Barry K."/>
            <person name="Bills G."/>
            <person name="Bluhm B."/>
            <person name="Cannon C."/>
            <person name="Castanera R."/>
            <person name="Culley D."/>
            <person name="Daum C."/>
            <person name="Ezra D."/>
            <person name="Gonzalez J."/>
            <person name="Henrissat B."/>
            <person name="Kuo A."/>
            <person name="Liang C."/>
            <person name="Lipzen A."/>
            <person name="Lutzoni F."/>
            <person name="Magnuson J."/>
            <person name="Mondo S."/>
            <person name="Nolan M."/>
            <person name="Ohm R."/>
            <person name="Pangilinan J."/>
            <person name="Park H.-J."/>
            <person name="Ramirez L."/>
            <person name="Alfaro M."/>
            <person name="Sun H."/>
            <person name="Tritt A."/>
            <person name="Yoshinaga Y."/>
            <person name="Zwiers L.-H."/>
            <person name="Turgeon B."/>
            <person name="Goodwin S."/>
            <person name="Spatafora J."/>
            <person name="Crous P."/>
            <person name="Grigoriev I."/>
        </authorList>
    </citation>
    <scope>NUCLEOTIDE SEQUENCE</scope>
    <source>
        <strain evidence="2">CBS 262.69</strain>
    </source>
</reference>
<dbReference type="SMART" id="SM00554">
    <property type="entry name" value="FAS1"/>
    <property type="match status" value="1"/>
</dbReference>
<protein>
    <submittedName>
        <fullName evidence="2">Beta-Ig-H3/fasciclin</fullName>
    </submittedName>
</protein>
<dbReference type="Gene3D" id="2.30.180.10">
    <property type="entry name" value="FAS1 domain"/>
    <property type="match status" value="1"/>
</dbReference>
<accession>A0A6G1I730</accession>
<dbReference type="AlphaFoldDB" id="A0A6G1I730"/>
<dbReference type="InterPro" id="IPR050904">
    <property type="entry name" value="Adhesion/Biosynth-related"/>
</dbReference>
<dbReference type="FunFam" id="2.30.180.10:FF:000032">
    <property type="entry name" value="Fasciclin domain-containing protein, putative"/>
    <property type="match status" value="1"/>
</dbReference>
<organism evidence="2 3">
    <name type="scientific">Trichodelitschia bisporula</name>
    <dbReference type="NCBI Taxonomy" id="703511"/>
    <lineage>
        <taxon>Eukaryota</taxon>
        <taxon>Fungi</taxon>
        <taxon>Dikarya</taxon>
        <taxon>Ascomycota</taxon>
        <taxon>Pezizomycotina</taxon>
        <taxon>Dothideomycetes</taxon>
        <taxon>Dothideomycetes incertae sedis</taxon>
        <taxon>Phaeotrichales</taxon>
        <taxon>Phaeotrichaceae</taxon>
        <taxon>Trichodelitschia</taxon>
    </lineage>
</organism>
<evidence type="ECO:0000259" key="1">
    <source>
        <dbReference type="PROSITE" id="PS50213"/>
    </source>
</evidence>
<dbReference type="InterPro" id="IPR000782">
    <property type="entry name" value="FAS1_domain"/>
</dbReference>
<dbReference type="GO" id="GO:0000329">
    <property type="term" value="C:fungal-type vacuole membrane"/>
    <property type="evidence" value="ECO:0007669"/>
    <property type="project" value="TreeGrafter"/>
</dbReference>
<dbReference type="EMBL" id="ML996688">
    <property type="protein sequence ID" value="KAF2404113.1"/>
    <property type="molecule type" value="Genomic_DNA"/>
</dbReference>
<dbReference type="OrthoDB" id="286301at2759"/>
<gene>
    <name evidence="2" type="ORF">EJ06DRAFT_469796</name>
</gene>
<dbReference type="PANTHER" id="PTHR10900:SF77">
    <property type="entry name" value="FI19380P1"/>
    <property type="match status" value="1"/>
</dbReference>
<feature type="domain" description="FAS1" evidence="1">
    <location>
        <begin position="18"/>
        <end position="145"/>
    </location>
</feature>
<sequence>DLAFDGGIVHIVDAVLTLPRSIDETARAAGITALPNALKSAGLDAVVEGLKDITVFAPSDAAFEAAAAGLKGLSAEQVAGALKGHVAQGLVYSTDVKDGAKLKTVGGTTLEVKVKDGAVWVGGKKVIKTDLLVRNGVVHVIDGIIGL</sequence>
<evidence type="ECO:0000313" key="3">
    <source>
        <dbReference type="Proteomes" id="UP000799640"/>
    </source>
</evidence>
<dbReference type="Pfam" id="PF02469">
    <property type="entry name" value="Fasciclin"/>
    <property type="match status" value="1"/>
</dbReference>
<dbReference type="SUPFAM" id="SSF82153">
    <property type="entry name" value="FAS1 domain"/>
    <property type="match status" value="1"/>
</dbReference>
<keyword evidence="3" id="KW-1185">Reference proteome</keyword>